<keyword evidence="2" id="KW-0547">Nucleotide-binding</keyword>
<name>A0A1C3YXY0_9GAMM</name>
<dbReference type="GO" id="GO:0006772">
    <property type="term" value="P:thiamine metabolic process"/>
    <property type="evidence" value="ECO:0007669"/>
    <property type="project" value="UniProtKB-UniRule"/>
</dbReference>
<feature type="domain" description="Thiamin pyrophosphokinase thiamin-binding" evidence="6">
    <location>
        <begin position="135"/>
        <end position="201"/>
    </location>
</feature>
<dbReference type="GO" id="GO:0030975">
    <property type="term" value="F:thiamine binding"/>
    <property type="evidence" value="ECO:0007669"/>
    <property type="project" value="InterPro"/>
</dbReference>
<evidence type="ECO:0000313" key="7">
    <source>
        <dbReference type="EMBL" id="SCB74967.1"/>
    </source>
</evidence>
<dbReference type="CDD" id="cd07995">
    <property type="entry name" value="TPK"/>
    <property type="match status" value="1"/>
</dbReference>
<dbReference type="Proteomes" id="UP000199698">
    <property type="component" value="Unassembled WGS sequence"/>
</dbReference>
<gene>
    <name evidence="7" type="ORF">GA0061080_100230</name>
</gene>
<dbReference type="EMBL" id="FMBA01000002">
    <property type="protein sequence ID" value="SCB74967.1"/>
    <property type="molecule type" value="Genomic_DNA"/>
</dbReference>
<keyword evidence="8" id="KW-1185">Reference proteome</keyword>
<proteinExistence type="predicted"/>
<keyword evidence="3 7" id="KW-0418">Kinase</keyword>
<evidence type="ECO:0000256" key="2">
    <source>
        <dbReference type="ARBA" id="ARBA00022741"/>
    </source>
</evidence>
<dbReference type="GO" id="GO:0004788">
    <property type="term" value="F:thiamine diphosphokinase activity"/>
    <property type="evidence" value="ECO:0007669"/>
    <property type="project" value="UniProtKB-UniRule"/>
</dbReference>
<evidence type="ECO:0000313" key="8">
    <source>
        <dbReference type="Proteomes" id="UP000199698"/>
    </source>
</evidence>
<dbReference type="PANTHER" id="PTHR41299:SF1">
    <property type="entry name" value="THIAMINE PYROPHOSPHOKINASE"/>
    <property type="match status" value="1"/>
</dbReference>
<evidence type="ECO:0000256" key="4">
    <source>
        <dbReference type="ARBA" id="ARBA00022840"/>
    </source>
</evidence>
<keyword evidence="4" id="KW-0067">ATP-binding</keyword>
<organism evidence="7 8">
    <name type="scientific">Gilliamella intestini</name>
    <dbReference type="NCBI Taxonomy" id="1798183"/>
    <lineage>
        <taxon>Bacteria</taxon>
        <taxon>Pseudomonadati</taxon>
        <taxon>Pseudomonadota</taxon>
        <taxon>Gammaproteobacteria</taxon>
        <taxon>Orbales</taxon>
        <taxon>Orbaceae</taxon>
        <taxon>Gilliamella</taxon>
    </lineage>
</organism>
<dbReference type="PANTHER" id="PTHR41299">
    <property type="entry name" value="THIAMINE PYROPHOSPHOKINASE"/>
    <property type="match status" value="1"/>
</dbReference>
<dbReference type="Pfam" id="PF04265">
    <property type="entry name" value="TPK_B1_binding"/>
    <property type="match status" value="1"/>
</dbReference>
<dbReference type="InterPro" id="IPR036371">
    <property type="entry name" value="TPK_B1-bd_sf"/>
</dbReference>
<dbReference type="GO" id="GO:0016301">
    <property type="term" value="F:kinase activity"/>
    <property type="evidence" value="ECO:0007669"/>
    <property type="project" value="UniProtKB-KW"/>
</dbReference>
<dbReference type="GO" id="GO:0009229">
    <property type="term" value="P:thiamine diphosphate biosynthetic process"/>
    <property type="evidence" value="ECO:0007669"/>
    <property type="project" value="InterPro"/>
</dbReference>
<dbReference type="InterPro" id="IPR007373">
    <property type="entry name" value="Thiamin_PyroPKinase_B1-bd"/>
</dbReference>
<dbReference type="InterPro" id="IPR036759">
    <property type="entry name" value="TPK_catalytic_sf"/>
</dbReference>
<reference evidence="8" key="1">
    <citation type="submission" date="2016-08" db="EMBL/GenBank/DDBJ databases">
        <authorList>
            <person name="Varghese N."/>
            <person name="Submissions Spin"/>
        </authorList>
    </citation>
    <scope>NUCLEOTIDE SEQUENCE [LARGE SCALE GENOMIC DNA]</scope>
    <source>
        <strain evidence="8">R-53144</strain>
    </source>
</reference>
<sequence>MQHTNALLFVNGEPPKFYPNDIDSYTYIAATDGAYHNYLSTSSIEPNFIIGDLDSYNPNNTIPSKTKIIHTPDQNKTDFEKAILFLASKGITKFDIYGACGHASDHFLGNISIAIKYYYQYKMTFYDNYCRFFLAEYEQKINNVKDHIISLIPFSKVTQLTISGVQYPLINQTLSLEGMVSLRNKAINDLVKISFKQGYLMVFIENLHNIN</sequence>
<dbReference type="InterPro" id="IPR053149">
    <property type="entry name" value="TPK"/>
</dbReference>
<dbReference type="Gene3D" id="3.40.50.10240">
    <property type="entry name" value="Thiamin pyrophosphokinase, catalytic domain"/>
    <property type="match status" value="1"/>
</dbReference>
<evidence type="ECO:0000256" key="5">
    <source>
        <dbReference type="NCBIfam" id="TIGR01378"/>
    </source>
</evidence>
<evidence type="ECO:0000256" key="3">
    <source>
        <dbReference type="ARBA" id="ARBA00022777"/>
    </source>
</evidence>
<dbReference type="SUPFAM" id="SSF63999">
    <property type="entry name" value="Thiamin pyrophosphokinase, catalytic domain"/>
    <property type="match status" value="1"/>
</dbReference>
<dbReference type="STRING" id="1798183.GA0061080_100230"/>
<dbReference type="SUPFAM" id="SSF63862">
    <property type="entry name" value="Thiamin pyrophosphokinase, substrate-binding domain"/>
    <property type="match status" value="1"/>
</dbReference>
<dbReference type="InterPro" id="IPR006282">
    <property type="entry name" value="Thi_PPkinase"/>
</dbReference>
<dbReference type="EC" id="2.7.6.2" evidence="5"/>
<accession>A0A1C3YXY0</accession>
<evidence type="ECO:0000259" key="6">
    <source>
        <dbReference type="SMART" id="SM00983"/>
    </source>
</evidence>
<dbReference type="InterPro" id="IPR007371">
    <property type="entry name" value="TPK_catalytic"/>
</dbReference>
<dbReference type="NCBIfam" id="TIGR01378">
    <property type="entry name" value="thi_PPkinase"/>
    <property type="match status" value="1"/>
</dbReference>
<dbReference type="RefSeq" id="WP_091119346.1">
    <property type="nucleotide sequence ID" value="NZ_FMBA01000002.1"/>
</dbReference>
<protein>
    <recommendedName>
        <fullName evidence="5">Thiamine diphosphokinase</fullName>
        <ecNumber evidence="5">2.7.6.2</ecNumber>
    </recommendedName>
</protein>
<dbReference type="Pfam" id="PF04263">
    <property type="entry name" value="TPK_catalytic"/>
    <property type="match status" value="1"/>
</dbReference>
<dbReference type="GO" id="GO:0005524">
    <property type="term" value="F:ATP binding"/>
    <property type="evidence" value="ECO:0007669"/>
    <property type="project" value="UniProtKB-KW"/>
</dbReference>
<keyword evidence="1" id="KW-0808">Transferase</keyword>
<dbReference type="OrthoDB" id="7057856at2"/>
<dbReference type="SMART" id="SM00983">
    <property type="entry name" value="TPK_B1_binding"/>
    <property type="match status" value="1"/>
</dbReference>
<dbReference type="AlphaFoldDB" id="A0A1C3YXY0"/>
<evidence type="ECO:0000256" key="1">
    <source>
        <dbReference type="ARBA" id="ARBA00022679"/>
    </source>
</evidence>